<dbReference type="AlphaFoldDB" id="A0A0F9BL39"/>
<evidence type="ECO:0000313" key="1">
    <source>
        <dbReference type="EMBL" id="KKK91329.1"/>
    </source>
</evidence>
<sequence>MIVKRKRLLSLYCDKCQAATWHDRLFSQGRHKSQDIPNRMIPEGTILIYGRCVRCHHSQKYVSTQVTFDAAWFEVVDLCQCSLPLDHDGDHLGDGWEDETLIYVCTACDTEYPYGERCPKCEVPQ</sequence>
<name>A0A0F9BL39_9ZZZZ</name>
<organism evidence="1">
    <name type="scientific">marine sediment metagenome</name>
    <dbReference type="NCBI Taxonomy" id="412755"/>
    <lineage>
        <taxon>unclassified sequences</taxon>
        <taxon>metagenomes</taxon>
        <taxon>ecological metagenomes</taxon>
    </lineage>
</organism>
<comment type="caution">
    <text evidence="1">The sequence shown here is derived from an EMBL/GenBank/DDBJ whole genome shotgun (WGS) entry which is preliminary data.</text>
</comment>
<dbReference type="EMBL" id="LAZR01048705">
    <property type="protein sequence ID" value="KKK91329.1"/>
    <property type="molecule type" value="Genomic_DNA"/>
</dbReference>
<protein>
    <submittedName>
        <fullName evidence="1">Uncharacterized protein</fullName>
    </submittedName>
</protein>
<reference evidence="1" key="1">
    <citation type="journal article" date="2015" name="Nature">
        <title>Complex archaea that bridge the gap between prokaryotes and eukaryotes.</title>
        <authorList>
            <person name="Spang A."/>
            <person name="Saw J.H."/>
            <person name="Jorgensen S.L."/>
            <person name="Zaremba-Niedzwiedzka K."/>
            <person name="Martijn J."/>
            <person name="Lind A.E."/>
            <person name="van Eijk R."/>
            <person name="Schleper C."/>
            <person name="Guy L."/>
            <person name="Ettema T.J."/>
        </authorList>
    </citation>
    <scope>NUCLEOTIDE SEQUENCE</scope>
</reference>
<gene>
    <name evidence="1" type="ORF">LCGC14_2714050</name>
</gene>
<accession>A0A0F9BL39</accession>
<proteinExistence type="predicted"/>